<evidence type="ECO:0000259" key="1">
    <source>
        <dbReference type="PROSITE" id="PS50943"/>
    </source>
</evidence>
<comment type="caution">
    <text evidence="2">The sequence shown here is derived from an EMBL/GenBank/DDBJ whole genome shotgun (WGS) entry which is preliminary data.</text>
</comment>
<gene>
    <name evidence="2" type="ORF">GCM10007384_20580</name>
</gene>
<keyword evidence="3" id="KW-1185">Reference proteome</keyword>
<dbReference type="SUPFAM" id="SSF47413">
    <property type="entry name" value="lambda repressor-like DNA-binding domains"/>
    <property type="match status" value="1"/>
</dbReference>
<accession>A0A918JWD0</accession>
<dbReference type="AlphaFoldDB" id="A0A918JWD0"/>
<dbReference type="GO" id="GO:0003677">
    <property type="term" value="F:DNA binding"/>
    <property type="evidence" value="ECO:0007669"/>
    <property type="project" value="InterPro"/>
</dbReference>
<evidence type="ECO:0000313" key="3">
    <source>
        <dbReference type="Proteomes" id="UP000601108"/>
    </source>
</evidence>
<dbReference type="RefSeq" id="WP_027412527.1">
    <property type="nucleotide sequence ID" value="NZ_BMWS01000012.1"/>
</dbReference>
<evidence type="ECO:0000313" key="2">
    <source>
        <dbReference type="EMBL" id="GGX19124.1"/>
    </source>
</evidence>
<feature type="domain" description="HTH cro/C1-type" evidence="1">
    <location>
        <begin position="8"/>
        <end position="62"/>
    </location>
</feature>
<protein>
    <recommendedName>
        <fullName evidence="1">HTH cro/C1-type domain-containing protein</fullName>
    </recommendedName>
</protein>
<dbReference type="SMART" id="SM00530">
    <property type="entry name" value="HTH_XRE"/>
    <property type="match status" value="1"/>
</dbReference>
<dbReference type="Gene3D" id="1.10.260.40">
    <property type="entry name" value="lambda repressor-like DNA-binding domains"/>
    <property type="match status" value="1"/>
</dbReference>
<dbReference type="PROSITE" id="PS50943">
    <property type="entry name" value="HTH_CROC1"/>
    <property type="match status" value="1"/>
</dbReference>
<sequence>MNHFSSNIAFLLKKGSLSQEAFGQVIGKKRSVIGSYIRGESQPNIDTLLGIASYFKIGLDDLVCKNLSRIDMDKLIPIVYEDEKHGKLDKKVLMEIREKVDYVYKYVSKSRAKSDLDNLRKLIEEKENSNIKTGG</sequence>
<name>A0A918JWD0_9FLAO</name>
<dbReference type="Proteomes" id="UP000601108">
    <property type="component" value="Unassembled WGS sequence"/>
</dbReference>
<dbReference type="Pfam" id="PF01381">
    <property type="entry name" value="HTH_3"/>
    <property type="match status" value="1"/>
</dbReference>
<dbReference type="InterPro" id="IPR010982">
    <property type="entry name" value="Lambda_DNA-bd_dom_sf"/>
</dbReference>
<dbReference type="InterPro" id="IPR001387">
    <property type="entry name" value="Cro/C1-type_HTH"/>
</dbReference>
<dbReference type="EMBL" id="BMWS01000012">
    <property type="protein sequence ID" value="GGX19124.1"/>
    <property type="molecule type" value="Genomic_DNA"/>
</dbReference>
<dbReference type="CDD" id="cd00093">
    <property type="entry name" value="HTH_XRE"/>
    <property type="match status" value="1"/>
</dbReference>
<reference evidence="2 3" key="1">
    <citation type="journal article" date="2014" name="Int. J. Syst. Evol. Microbiol.">
        <title>Complete genome sequence of Corynebacterium casei LMG S-19264T (=DSM 44701T), isolated from a smear-ripened cheese.</title>
        <authorList>
            <consortium name="US DOE Joint Genome Institute (JGI-PGF)"/>
            <person name="Walter F."/>
            <person name="Albersmeier A."/>
            <person name="Kalinowski J."/>
            <person name="Ruckert C."/>
        </authorList>
    </citation>
    <scope>NUCLEOTIDE SEQUENCE [LARGE SCALE GENOMIC DNA]</scope>
    <source>
        <strain evidence="2 3">KCTC 12285</strain>
    </source>
</reference>
<organism evidence="2 3">
    <name type="scientific">Aquimarina muelleri</name>
    <dbReference type="NCBI Taxonomy" id="279356"/>
    <lineage>
        <taxon>Bacteria</taxon>
        <taxon>Pseudomonadati</taxon>
        <taxon>Bacteroidota</taxon>
        <taxon>Flavobacteriia</taxon>
        <taxon>Flavobacteriales</taxon>
        <taxon>Flavobacteriaceae</taxon>
        <taxon>Aquimarina</taxon>
    </lineage>
</organism>
<proteinExistence type="predicted"/>